<dbReference type="InterPro" id="IPR018146">
    <property type="entry name" value="Glyoxalase_1_CS"/>
</dbReference>
<dbReference type="EMBL" id="AGXA01000022">
    <property type="protein sequence ID" value="EKU93206.1"/>
    <property type="molecule type" value="Genomic_DNA"/>
</dbReference>
<dbReference type="InterPro" id="IPR029068">
    <property type="entry name" value="Glyas_Bleomycin-R_OHBP_Dase"/>
</dbReference>
<feature type="domain" description="VOC" evidence="2">
    <location>
        <begin position="10"/>
        <end position="128"/>
    </location>
</feature>
<dbReference type="InterPro" id="IPR004360">
    <property type="entry name" value="Glyas_Fos-R_dOase_dom"/>
</dbReference>
<dbReference type="InterPro" id="IPR037523">
    <property type="entry name" value="VOC_core"/>
</dbReference>
<proteinExistence type="predicted"/>
<dbReference type="PATRIC" id="fig|883081.3.peg.1202"/>
<dbReference type="Pfam" id="PF00903">
    <property type="entry name" value="Glyoxalase"/>
    <property type="match status" value="2"/>
</dbReference>
<evidence type="ECO:0000256" key="1">
    <source>
        <dbReference type="ARBA" id="ARBA00022723"/>
    </source>
</evidence>
<keyword evidence="1" id="KW-0479">Metal-binding</keyword>
<dbReference type="Proteomes" id="UP000009875">
    <property type="component" value="Unassembled WGS sequence"/>
</dbReference>
<reference evidence="3 4" key="1">
    <citation type="submission" date="2012-09" db="EMBL/GenBank/DDBJ databases">
        <title>The Genome Sequence of Alloiococcus otitis ATCC 51267.</title>
        <authorList>
            <consortium name="The Broad Institute Genome Sequencing Platform"/>
            <person name="Earl A."/>
            <person name="Ward D."/>
            <person name="Feldgarden M."/>
            <person name="Gevers D."/>
            <person name="Huys G."/>
            <person name="Walker B."/>
            <person name="Young S.K."/>
            <person name="Zeng Q."/>
            <person name="Gargeya S."/>
            <person name="Fitzgerald M."/>
            <person name="Haas B."/>
            <person name="Abouelleil A."/>
            <person name="Alvarado L."/>
            <person name="Arachchi H.M."/>
            <person name="Berlin A.M."/>
            <person name="Chapman S.B."/>
            <person name="Goldberg J."/>
            <person name="Griggs A."/>
            <person name="Gujja S."/>
            <person name="Hansen M."/>
            <person name="Howarth C."/>
            <person name="Imamovic A."/>
            <person name="Larimer J."/>
            <person name="McCowen C."/>
            <person name="Montmayeur A."/>
            <person name="Murphy C."/>
            <person name="Neiman D."/>
            <person name="Pearson M."/>
            <person name="Priest M."/>
            <person name="Roberts A."/>
            <person name="Saif S."/>
            <person name="Shea T."/>
            <person name="Sisk P."/>
            <person name="Sykes S."/>
            <person name="Wortman J."/>
            <person name="Nusbaum C."/>
            <person name="Birren B."/>
        </authorList>
    </citation>
    <scope>NUCLEOTIDE SEQUENCE [LARGE SCALE GENOMIC DNA]</scope>
    <source>
        <strain evidence="3 4">ATCC 51267</strain>
    </source>
</reference>
<dbReference type="SUPFAM" id="SSF54593">
    <property type="entry name" value="Glyoxalase/Bleomycin resistance protein/Dihydroxybiphenyl dioxygenase"/>
    <property type="match status" value="2"/>
</dbReference>
<dbReference type="OrthoDB" id="9792626at2"/>
<comment type="caution">
    <text evidence="3">The sequence shown here is derived from an EMBL/GenBank/DDBJ whole genome shotgun (WGS) entry which is preliminary data.</text>
</comment>
<dbReference type="PANTHER" id="PTHR43279:SF1">
    <property type="entry name" value="CATECHOL-2,3-DIOXYGENASE"/>
    <property type="match status" value="1"/>
</dbReference>
<keyword evidence="4" id="KW-1185">Reference proteome</keyword>
<evidence type="ECO:0000313" key="3">
    <source>
        <dbReference type="EMBL" id="EKU93206.1"/>
    </source>
</evidence>
<dbReference type="eggNOG" id="COG2514">
    <property type="taxonomic scope" value="Bacteria"/>
</dbReference>
<dbReference type="Gene3D" id="3.10.180.10">
    <property type="entry name" value="2,3-Dihydroxybiphenyl 1,2-Dioxygenase, domain 1"/>
    <property type="match status" value="2"/>
</dbReference>
<dbReference type="AlphaFoldDB" id="K9EBI9"/>
<dbReference type="RefSeq" id="WP_003778400.1">
    <property type="nucleotide sequence ID" value="NZ_JH992960.1"/>
</dbReference>
<dbReference type="PANTHER" id="PTHR43279">
    <property type="entry name" value="CATECHOL-2,3-DIOXYGENASE"/>
    <property type="match status" value="1"/>
</dbReference>
<dbReference type="HOGENOM" id="CLU_059557_0_0_9"/>
<sequence>MSFKLTPQVHLGKLVLNVQNLWTMLIFYQTKIGLDVLDTSRSHAVLGLAKENRPMLELRASKKEKTSQAHPGLYHFAILLPSRRDLANILFTMITQKNMDIQGASDQGFSESIYLEDPEGNTIELSRDKDPDLWPVLEDGSIPSQTKDLDVNGVLDEKDVEAYDGLPEGTRLGHIHLMVSDLDQSRHFYQDQLGFDLKYDGDGVLFFAAGFYHHQLALNAFTTEKCQPLEPGQPGLSSFSLVIDEKESFDQLLDRLTGLREVNQVSSTSFKVTDPDGLVILIECGSRLN</sequence>
<organism evidence="3 4">
    <name type="scientific">Alloiococcus otitis ATCC 51267</name>
    <dbReference type="NCBI Taxonomy" id="883081"/>
    <lineage>
        <taxon>Bacteria</taxon>
        <taxon>Bacillati</taxon>
        <taxon>Bacillota</taxon>
        <taxon>Bacilli</taxon>
        <taxon>Lactobacillales</taxon>
        <taxon>Carnobacteriaceae</taxon>
        <taxon>Alloiococcus</taxon>
    </lineage>
</organism>
<dbReference type="GO" id="GO:0004462">
    <property type="term" value="F:lactoylglutathione lyase activity"/>
    <property type="evidence" value="ECO:0007669"/>
    <property type="project" value="InterPro"/>
</dbReference>
<dbReference type="PROSITE" id="PS51819">
    <property type="entry name" value="VOC"/>
    <property type="match status" value="2"/>
</dbReference>
<gene>
    <name evidence="3" type="ORF">HMPREF9698_01367</name>
</gene>
<dbReference type="GO" id="GO:0046872">
    <property type="term" value="F:metal ion binding"/>
    <property type="evidence" value="ECO:0007669"/>
    <property type="project" value="UniProtKB-KW"/>
</dbReference>
<protein>
    <recommendedName>
        <fullName evidence="2">VOC domain-containing protein</fullName>
    </recommendedName>
</protein>
<dbReference type="STRING" id="883081.HMPREF9698_01367"/>
<feature type="domain" description="VOC" evidence="2">
    <location>
        <begin position="171"/>
        <end position="285"/>
    </location>
</feature>
<dbReference type="PROSITE" id="PS00934">
    <property type="entry name" value="GLYOXALASE_I_1"/>
    <property type="match status" value="1"/>
</dbReference>
<evidence type="ECO:0000259" key="2">
    <source>
        <dbReference type="PROSITE" id="PS51819"/>
    </source>
</evidence>
<name>K9EBI9_9LACT</name>
<evidence type="ECO:0000313" key="4">
    <source>
        <dbReference type="Proteomes" id="UP000009875"/>
    </source>
</evidence>
<accession>K9EBI9</accession>